<dbReference type="GeneID" id="87883130"/>
<feature type="compositionally biased region" description="Basic and acidic residues" evidence="1">
    <location>
        <begin position="880"/>
        <end position="890"/>
    </location>
</feature>
<dbReference type="InterPro" id="IPR001849">
    <property type="entry name" value="PH_domain"/>
</dbReference>
<evidence type="ECO:0000313" key="3">
    <source>
        <dbReference type="EMBL" id="KAK3311291.1"/>
    </source>
</evidence>
<name>A0AAJ0H3U4_9PEZI</name>
<accession>A0AAJ0H3U4</accession>
<dbReference type="Pfam" id="PF25381">
    <property type="entry name" value="PH_26"/>
    <property type="match status" value="1"/>
</dbReference>
<dbReference type="SUPFAM" id="SSF50729">
    <property type="entry name" value="PH domain-like"/>
    <property type="match status" value="1"/>
</dbReference>
<organism evidence="3 4">
    <name type="scientific">Chaetomium strumarium</name>
    <dbReference type="NCBI Taxonomy" id="1170767"/>
    <lineage>
        <taxon>Eukaryota</taxon>
        <taxon>Fungi</taxon>
        <taxon>Dikarya</taxon>
        <taxon>Ascomycota</taxon>
        <taxon>Pezizomycotina</taxon>
        <taxon>Sordariomycetes</taxon>
        <taxon>Sordariomycetidae</taxon>
        <taxon>Sordariales</taxon>
        <taxon>Chaetomiaceae</taxon>
        <taxon>Chaetomium</taxon>
    </lineage>
</organism>
<feature type="compositionally biased region" description="Polar residues" evidence="1">
    <location>
        <begin position="783"/>
        <end position="795"/>
    </location>
</feature>
<evidence type="ECO:0000313" key="4">
    <source>
        <dbReference type="Proteomes" id="UP001273166"/>
    </source>
</evidence>
<feature type="compositionally biased region" description="Low complexity" evidence="1">
    <location>
        <begin position="1280"/>
        <end position="1290"/>
    </location>
</feature>
<proteinExistence type="predicted"/>
<feature type="compositionally biased region" description="Polar residues" evidence="1">
    <location>
        <begin position="626"/>
        <end position="653"/>
    </location>
</feature>
<dbReference type="InterPro" id="IPR058155">
    <property type="entry name" value="Skg3/CAF120-like_PH"/>
</dbReference>
<dbReference type="Gene3D" id="2.30.29.30">
    <property type="entry name" value="Pleckstrin-homology domain (PH domain)/Phosphotyrosine-binding domain (PTB)"/>
    <property type="match status" value="1"/>
</dbReference>
<reference evidence="3" key="1">
    <citation type="journal article" date="2023" name="Mol. Phylogenet. Evol.">
        <title>Genome-scale phylogeny and comparative genomics of the fungal order Sordariales.</title>
        <authorList>
            <person name="Hensen N."/>
            <person name="Bonometti L."/>
            <person name="Westerberg I."/>
            <person name="Brannstrom I.O."/>
            <person name="Guillou S."/>
            <person name="Cros-Aarteil S."/>
            <person name="Calhoun S."/>
            <person name="Haridas S."/>
            <person name="Kuo A."/>
            <person name="Mondo S."/>
            <person name="Pangilinan J."/>
            <person name="Riley R."/>
            <person name="LaButti K."/>
            <person name="Andreopoulos B."/>
            <person name="Lipzen A."/>
            <person name="Chen C."/>
            <person name="Yan M."/>
            <person name="Daum C."/>
            <person name="Ng V."/>
            <person name="Clum A."/>
            <person name="Steindorff A."/>
            <person name="Ohm R.A."/>
            <person name="Martin F."/>
            <person name="Silar P."/>
            <person name="Natvig D.O."/>
            <person name="Lalanne C."/>
            <person name="Gautier V."/>
            <person name="Ament-Velasquez S.L."/>
            <person name="Kruys A."/>
            <person name="Hutchinson M.I."/>
            <person name="Powell A.J."/>
            <person name="Barry K."/>
            <person name="Miller A.N."/>
            <person name="Grigoriev I.V."/>
            <person name="Debuchy R."/>
            <person name="Gladieux P."/>
            <person name="Hiltunen Thoren M."/>
            <person name="Johannesson H."/>
        </authorList>
    </citation>
    <scope>NUCLEOTIDE SEQUENCE</scope>
    <source>
        <strain evidence="3">CBS 333.67</strain>
    </source>
</reference>
<protein>
    <recommendedName>
        <fullName evidence="2">PH domain-containing protein</fullName>
    </recommendedName>
</protein>
<dbReference type="FunFam" id="2.30.29.30:FF:000203">
    <property type="entry name" value="PH domain-containing protein"/>
    <property type="match status" value="1"/>
</dbReference>
<gene>
    <name evidence="3" type="ORF">B0T15DRAFT_385904</name>
</gene>
<feature type="compositionally biased region" description="Basic and acidic residues" evidence="1">
    <location>
        <begin position="599"/>
        <end position="608"/>
    </location>
</feature>
<feature type="compositionally biased region" description="Low complexity" evidence="1">
    <location>
        <begin position="430"/>
        <end position="441"/>
    </location>
</feature>
<dbReference type="RefSeq" id="XP_062727071.1">
    <property type="nucleotide sequence ID" value="XM_062864301.1"/>
</dbReference>
<keyword evidence="4" id="KW-1185">Reference proteome</keyword>
<evidence type="ECO:0000259" key="2">
    <source>
        <dbReference type="PROSITE" id="PS50003"/>
    </source>
</evidence>
<feature type="compositionally biased region" description="Polar residues" evidence="1">
    <location>
        <begin position="803"/>
        <end position="819"/>
    </location>
</feature>
<feature type="region of interest" description="Disordered" evidence="1">
    <location>
        <begin position="506"/>
        <end position="856"/>
    </location>
</feature>
<dbReference type="InterPro" id="IPR011993">
    <property type="entry name" value="PH-like_dom_sf"/>
</dbReference>
<dbReference type="EMBL" id="JAUDZG010000001">
    <property type="protein sequence ID" value="KAK3311291.1"/>
    <property type="molecule type" value="Genomic_DNA"/>
</dbReference>
<feature type="region of interest" description="Disordered" evidence="1">
    <location>
        <begin position="1254"/>
        <end position="1315"/>
    </location>
</feature>
<feature type="compositionally biased region" description="Polar residues" evidence="1">
    <location>
        <begin position="575"/>
        <end position="584"/>
    </location>
</feature>
<comment type="caution">
    <text evidence="3">The sequence shown here is derived from an EMBL/GenBank/DDBJ whole genome shotgun (WGS) entry which is preliminary data.</text>
</comment>
<dbReference type="Pfam" id="PF00169">
    <property type="entry name" value="PH"/>
    <property type="match status" value="1"/>
</dbReference>
<feature type="compositionally biased region" description="Pro residues" evidence="1">
    <location>
        <begin position="1291"/>
        <end position="1303"/>
    </location>
</feature>
<dbReference type="SMART" id="SM00233">
    <property type="entry name" value="PH"/>
    <property type="match status" value="1"/>
</dbReference>
<feature type="region of interest" description="Disordered" evidence="1">
    <location>
        <begin position="873"/>
        <end position="1035"/>
    </location>
</feature>
<dbReference type="PROSITE" id="PS50003">
    <property type="entry name" value="PH_DOMAIN"/>
    <property type="match status" value="1"/>
</dbReference>
<evidence type="ECO:0000256" key="1">
    <source>
        <dbReference type="SAM" id="MobiDB-lite"/>
    </source>
</evidence>
<sequence>MAVNEQTLPELQPVFTLLNSHANKLYQEGYFLKLDDQDIRGNPNPDRTWTECFAQLVGTVLSLWDAAELDAAGEDGEVLPKFINLTDASIKMIESLPTKSNDEQPLQNILSISTAGRNRYLLHFNSHHSLVQWTSGIRLAMFEHSTLQEAYTGALVAGKGKKLNNINIIMERARQPIQEWVRVRFGAGVPWRRCYCVIDPPSEKEYQKAQKEFKKKSPYDRHGPVLKGEIRFFDTKKEADKKKKHQRPIASITDAYSAYAIYPQAKELIDSSTLLKIEGNITIHSEPPSSTEGFVFIMPETHPAVSGFEMLLRFLFPTWDTFALYGRPGRLVASSLDSRSLMFAMPKHKRYGYLELLDVSGLISTDGSSSWSEREWRKKLKELTGQRMAAMEEQAGSHSRSTSRNSKRLSYGAQNLGSRPRVGFAEDGGSVRSSRSLSVSRAGRNESAPPDPNRERAPLGTAGYPGHSRNISDTQIADGSFTFGSDTYPPGPVAMRGSDRARAFASDLASTPERVSSEDDSPVRGPMGPVANNLEEMQRMETPEPVNAPPAFAHGAGSRPLQKPQPSPEMRRATNRLSHTTLSQLAKAGGFPPDAFSSDDSHEHRLEDGGAGPGPVHTDQRGLAVQPQTTANAVGTDANVNGSREVVTSPTTASSPGDSPVPPPPLRDPSRKRSISPLRAPPNDQARNPPPAFHSGPHAPQSAGHYPSPAHRRTPSPDPHRHQSPPASSGSPPINRKPLPARTTSLSHGRDAAAQPASPRSPNMFHFPGSGARFRQLDEFTSPVVSPQNQNSQRNAAGGFDDASSTASPDYASTSGSIDDTQESVYRPRDLRPRAGKLKTIGDDPTSSSKAGSDLEFDIPEIDFGRTLNYAAPVLPSDKSSSKDSSKRNDASTGSGRKSPGPAAAFSHLKRQSDDASTNRRSVVWPGPPTGPSTTPTPLYAHQRDPSTNTLTEYRASHSRHSSADLLSSGRPMSRSHSRHSSADLLSTGRPLSRGPAALLSEAEVSKGPANRGGLHSRSNSADLLSSGRPPSMGPGAVLSVGEVSSHLSAREQEHVARVTGTPLIAMATNKAPSQTQSGLVGAIEFRERERAQMRQGIGGQAVAQAIDQRHREQHQQAQRAAQVAYAQQQAQFAAQQVQARPQTPGAMGMGMMMGSGAPSPYGPPMQPRPQTPGGMGMMGGGAPSAYAPSMAGMNNRSMSPGPGLMSPARFGQGPPPPRPPMMPQANSYGNGGPGPQGFPQGFPQGNGWNMGNMAQRPGPPPMPSPGMGFGMQGQRPQSPAYQLPPQGQYAPPPGTPGGPRPGTPGRMQFQGQAF</sequence>
<feature type="domain" description="PH" evidence="2">
    <location>
        <begin position="24"/>
        <end position="142"/>
    </location>
</feature>
<dbReference type="Proteomes" id="UP001273166">
    <property type="component" value="Unassembled WGS sequence"/>
</dbReference>
<feature type="region of interest" description="Disordered" evidence="1">
    <location>
        <begin position="388"/>
        <end position="467"/>
    </location>
</feature>
<reference evidence="3" key="2">
    <citation type="submission" date="2023-06" db="EMBL/GenBank/DDBJ databases">
        <authorList>
            <consortium name="Lawrence Berkeley National Laboratory"/>
            <person name="Mondo S.J."/>
            <person name="Hensen N."/>
            <person name="Bonometti L."/>
            <person name="Westerberg I."/>
            <person name="Brannstrom I.O."/>
            <person name="Guillou S."/>
            <person name="Cros-Aarteil S."/>
            <person name="Calhoun S."/>
            <person name="Haridas S."/>
            <person name="Kuo A."/>
            <person name="Pangilinan J."/>
            <person name="Riley R."/>
            <person name="Labutti K."/>
            <person name="Andreopoulos B."/>
            <person name="Lipzen A."/>
            <person name="Chen C."/>
            <person name="Yanf M."/>
            <person name="Daum C."/>
            <person name="Ng V."/>
            <person name="Clum A."/>
            <person name="Steindorff A."/>
            <person name="Ohm R."/>
            <person name="Martin F."/>
            <person name="Silar P."/>
            <person name="Natvig D."/>
            <person name="Lalanne C."/>
            <person name="Gautier V."/>
            <person name="Ament-Velasquez S.L."/>
            <person name="Kruys A."/>
            <person name="Hutchinson M.I."/>
            <person name="Powell A.J."/>
            <person name="Barry K."/>
            <person name="Miller A.N."/>
            <person name="Grigoriev I.V."/>
            <person name="Debuchy R."/>
            <person name="Gladieux P."/>
            <person name="Thoren M.H."/>
            <person name="Johannesson H."/>
        </authorList>
    </citation>
    <scope>NUCLEOTIDE SEQUENCE</scope>
    <source>
        <strain evidence="3">CBS 333.67</strain>
    </source>
</reference>